<accession>A0A327KN16</accession>
<dbReference type="InterPro" id="IPR013500">
    <property type="entry name" value="TopoI_cat_euk"/>
</dbReference>
<dbReference type="SUPFAM" id="SSF56349">
    <property type="entry name" value="DNA breaking-rejoining enzymes"/>
    <property type="match status" value="1"/>
</dbReference>
<dbReference type="InterPro" id="IPR011010">
    <property type="entry name" value="DNA_brk_join_enz"/>
</dbReference>
<organism evidence="4 5">
    <name type="scientific">Rhodoplanes elegans</name>
    <dbReference type="NCBI Taxonomy" id="29408"/>
    <lineage>
        <taxon>Bacteria</taxon>
        <taxon>Pseudomonadati</taxon>
        <taxon>Pseudomonadota</taxon>
        <taxon>Alphaproteobacteria</taxon>
        <taxon>Hyphomicrobiales</taxon>
        <taxon>Nitrobacteraceae</taxon>
        <taxon>Rhodoplanes</taxon>
    </lineage>
</organism>
<feature type="domain" description="DNA topoisomerase I catalytic core eukaryotic-type" evidence="2">
    <location>
        <begin position="126"/>
        <end position="339"/>
    </location>
</feature>
<feature type="domain" description="DNA topoisomerase IB N-terminal" evidence="3">
    <location>
        <begin position="61"/>
        <end position="109"/>
    </location>
</feature>
<dbReference type="EMBL" id="NPEU01000079">
    <property type="protein sequence ID" value="RAI39366.1"/>
    <property type="molecule type" value="Genomic_DNA"/>
</dbReference>
<dbReference type="GO" id="GO:0003917">
    <property type="term" value="F:DNA topoisomerase type I (single strand cut, ATP-independent) activity"/>
    <property type="evidence" value="ECO:0007669"/>
    <property type="project" value="InterPro"/>
</dbReference>
<evidence type="ECO:0000313" key="5">
    <source>
        <dbReference type="Proteomes" id="UP000248863"/>
    </source>
</evidence>
<evidence type="ECO:0000313" key="4">
    <source>
        <dbReference type="EMBL" id="RAI39366.1"/>
    </source>
</evidence>
<sequence>MPKSSAAPSPTPGRDAEPAPCAGGKPCGPGGRRADRLTRRIGLVLVEAESLSIRRMKRGRGWSYVDADGTPVRDPETLARFASLAVPPAYADVRFAADPRAHIQAIGRDDAGRTQYRYHPDWVKVRERRKAQRLLRLVQRLPVVRRAVTRHLSAQTPNRAFALACAIELIACTAIRAGDEAYARQRGTRGAATLLKSNVRIEGDTVALSFKAKGGKAVSKAVTSARLAAALRTLLTLPGRRLFQYRGAADAIHIVRRQDINAFLQEVAGAKISVKDFRTLCASAMVLETLARTVPAASARGRRKQVLEAVRAAADSLANTPAICRKSYVHETVVTAFETGVLEGFSATMKQCRTAARREQIVAQVLVGMAS</sequence>
<dbReference type="PROSITE" id="PS52038">
    <property type="entry name" value="TOPO_IB_2"/>
    <property type="match status" value="1"/>
</dbReference>
<name>A0A327KN16_9BRAD</name>
<feature type="region of interest" description="Disordered" evidence="1">
    <location>
        <begin position="1"/>
        <end position="34"/>
    </location>
</feature>
<dbReference type="Pfam" id="PF01028">
    <property type="entry name" value="Topoisom_I"/>
    <property type="match status" value="1"/>
</dbReference>
<keyword evidence="4" id="KW-0413">Isomerase</keyword>
<dbReference type="GO" id="GO:0006265">
    <property type="term" value="P:DNA topological change"/>
    <property type="evidence" value="ECO:0007669"/>
    <property type="project" value="InterPro"/>
</dbReference>
<evidence type="ECO:0000256" key="1">
    <source>
        <dbReference type="SAM" id="MobiDB-lite"/>
    </source>
</evidence>
<dbReference type="InterPro" id="IPR035447">
    <property type="entry name" value="DNA_topo_I_N_sf"/>
</dbReference>
<dbReference type="Gene3D" id="3.90.15.10">
    <property type="entry name" value="Topoisomerase I, Chain A, domain 3"/>
    <property type="match status" value="1"/>
</dbReference>
<dbReference type="Gene3D" id="1.10.132.120">
    <property type="match status" value="1"/>
</dbReference>
<proteinExistence type="predicted"/>
<dbReference type="Gene3D" id="3.30.66.10">
    <property type="entry name" value="DNA topoisomerase I domain"/>
    <property type="match status" value="1"/>
</dbReference>
<dbReference type="InterPro" id="IPR049331">
    <property type="entry name" value="Top1B_N_bact"/>
</dbReference>
<dbReference type="Proteomes" id="UP000248863">
    <property type="component" value="Unassembled WGS sequence"/>
</dbReference>
<comment type="caution">
    <text evidence="4">The sequence shown here is derived from an EMBL/GenBank/DDBJ whole genome shotgun (WGS) entry which is preliminary data.</text>
</comment>
<dbReference type="InterPro" id="IPR014711">
    <property type="entry name" value="TopoI_cat_a-hlx-sub_euk"/>
</dbReference>
<dbReference type="SUPFAM" id="SSF55869">
    <property type="entry name" value="DNA topoisomerase I domain"/>
    <property type="match status" value="1"/>
</dbReference>
<reference evidence="4 5" key="1">
    <citation type="submission" date="2017-07" db="EMBL/GenBank/DDBJ databases">
        <title>Draft Genome Sequences of Select Purple Nonsulfur Bacteria.</title>
        <authorList>
            <person name="Lasarre B."/>
            <person name="Mckinlay J.B."/>
        </authorList>
    </citation>
    <scope>NUCLEOTIDE SEQUENCE [LARGE SCALE GENOMIC DNA]</scope>
    <source>
        <strain evidence="4 5">DSM 11907</strain>
    </source>
</reference>
<dbReference type="GO" id="GO:0003677">
    <property type="term" value="F:DNA binding"/>
    <property type="evidence" value="ECO:0007669"/>
    <property type="project" value="InterPro"/>
</dbReference>
<evidence type="ECO:0000259" key="2">
    <source>
        <dbReference type="Pfam" id="PF01028"/>
    </source>
</evidence>
<protein>
    <submittedName>
        <fullName evidence="4">DNA topoisomerase</fullName>
    </submittedName>
</protein>
<keyword evidence="5" id="KW-1185">Reference proteome</keyword>
<gene>
    <name evidence="4" type="ORF">CH338_09690</name>
</gene>
<evidence type="ECO:0000259" key="3">
    <source>
        <dbReference type="Pfam" id="PF21338"/>
    </source>
</evidence>
<dbReference type="AlphaFoldDB" id="A0A327KN16"/>
<dbReference type="OrthoDB" id="9778962at2"/>
<dbReference type="Pfam" id="PF21338">
    <property type="entry name" value="Top1B_N_bact"/>
    <property type="match status" value="1"/>
</dbReference>